<dbReference type="AlphaFoldDB" id="F2NMU7"/>
<reference evidence="8 9" key="1">
    <citation type="journal article" date="2012" name="Stand. Genomic Sci.">
        <title>Complete genome sequence of the aerobic, heterotroph Marinithermus hydrothermalis type strain (T1(T)) from a deep-sea hydrothermal vent chimney.</title>
        <authorList>
            <person name="Copeland A."/>
            <person name="Gu W."/>
            <person name="Yasawong M."/>
            <person name="Lapidus A."/>
            <person name="Lucas S."/>
            <person name="Deshpande S."/>
            <person name="Pagani I."/>
            <person name="Tapia R."/>
            <person name="Cheng J.F."/>
            <person name="Goodwin L.A."/>
            <person name="Pitluck S."/>
            <person name="Liolios K."/>
            <person name="Ivanova N."/>
            <person name="Mavromatis K."/>
            <person name="Mikhailova N."/>
            <person name="Pati A."/>
            <person name="Chen A."/>
            <person name="Palaniappan K."/>
            <person name="Land M."/>
            <person name="Pan C."/>
            <person name="Brambilla E.M."/>
            <person name="Rohde M."/>
            <person name="Tindall B.J."/>
            <person name="Sikorski J."/>
            <person name="Goker M."/>
            <person name="Detter J.C."/>
            <person name="Bristow J."/>
            <person name="Eisen J.A."/>
            <person name="Markowitz V."/>
            <person name="Hugenholtz P."/>
            <person name="Kyrpides N.C."/>
            <person name="Klenk H.P."/>
            <person name="Woyke T."/>
        </authorList>
    </citation>
    <scope>NUCLEOTIDE SEQUENCE [LARGE SCALE GENOMIC DNA]</scope>
    <source>
        <strain evidence="9">DSM 14884 / JCM 11576 / T1</strain>
    </source>
</reference>
<dbReference type="GO" id="GO:0009228">
    <property type="term" value="P:thiamine biosynthetic process"/>
    <property type="evidence" value="ECO:0007669"/>
    <property type="project" value="InterPro"/>
</dbReference>
<name>F2NMU7_MARHT</name>
<keyword evidence="3 8" id="KW-0808">Transferase</keyword>
<feature type="domain" description="Pyridoxamine kinase/Phosphomethylpyrimidine kinase" evidence="7">
    <location>
        <begin position="11"/>
        <end position="255"/>
    </location>
</feature>
<dbReference type="KEGG" id="mhd:Marky_1746"/>
<dbReference type="InterPro" id="IPR013749">
    <property type="entry name" value="PM/HMP-P_kinase-1"/>
</dbReference>
<keyword evidence="6" id="KW-0067">ATP-binding</keyword>
<dbReference type="PANTHER" id="PTHR20858:SF17">
    <property type="entry name" value="HYDROXYMETHYLPYRIMIDINE_PHOSPHOMETHYLPYRIMIDINE KINASE THI20-RELATED"/>
    <property type="match status" value="1"/>
</dbReference>
<dbReference type="GO" id="GO:0008972">
    <property type="term" value="F:phosphomethylpyrimidine kinase activity"/>
    <property type="evidence" value="ECO:0007669"/>
    <property type="project" value="InterPro"/>
</dbReference>
<dbReference type="eggNOG" id="COG0351">
    <property type="taxonomic scope" value="Bacteria"/>
</dbReference>
<evidence type="ECO:0000256" key="1">
    <source>
        <dbReference type="ARBA" id="ARBA00004948"/>
    </source>
</evidence>
<dbReference type="PANTHER" id="PTHR20858">
    <property type="entry name" value="PHOSPHOMETHYLPYRIMIDINE KINASE"/>
    <property type="match status" value="1"/>
</dbReference>
<gene>
    <name evidence="8" type="ordered locus">Marky_1746</name>
</gene>
<dbReference type="EMBL" id="CP002630">
    <property type="protein sequence ID" value="AEB12481.1"/>
    <property type="molecule type" value="Genomic_DNA"/>
</dbReference>
<evidence type="ECO:0000313" key="8">
    <source>
        <dbReference type="EMBL" id="AEB12481.1"/>
    </source>
</evidence>
<evidence type="ECO:0000256" key="3">
    <source>
        <dbReference type="ARBA" id="ARBA00022679"/>
    </source>
</evidence>
<evidence type="ECO:0000313" key="9">
    <source>
        <dbReference type="Proteomes" id="UP000007030"/>
    </source>
</evidence>
<dbReference type="Gene3D" id="3.40.1190.20">
    <property type="match status" value="1"/>
</dbReference>
<dbReference type="HOGENOM" id="CLU_020520_0_0_0"/>
<organism evidence="8 9">
    <name type="scientific">Marinithermus hydrothermalis (strain DSM 14884 / JCM 11576 / T1)</name>
    <dbReference type="NCBI Taxonomy" id="869210"/>
    <lineage>
        <taxon>Bacteria</taxon>
        <taxon>Thermotogati</taxon>
        <taxon>Deinococcota</taxon>
        <taxon>Deinococci</taxon>
        <taxon>Thermales</taxon>
        <taxon>Thermaceae</taxon>
        <taxon>Marinithermus</taxon>
    </lineage>
</organism>
<dbReference type="GO" id="GO:0005524">
    <property type="term" value="F:ATP binding"/>
    <property type="evidence" value="ECO:0007669"/>
    <property type="project" value="UniProtKB-KW"/>
</dbReference>
<dbReference type="InterPro" id="IPR029056">
    <property type="entry name" value="Ribokinase-like"/>
</dbReference>
<evidence type="ECO:0000256" key="2">
    <source>
        <dbReference type="ARBA" id="ARBA00012135"/>
    </source>
</evidence>
<evidence type="ECO:0000256" key="6">
    <source>
        <dbReference type="ARBA" id="ARBA00022840"/>
    </source>
</evidence>
<keyword evidence="5 8" id="KW-0418">Kinase</keyword>
<evidence type="ECO:0000259" key="7">
    <source>
        <dbReference type="Pfam" id="PF08543"/>
    </source>
</evidence>
<evidence type="ECO:0000256" key="5">
    <source>
        <dbReference type="ARBA" id="ARBA00022777"/>
    </source>
</evidence>
<dbReference type="OrthoDB" id="9810880at2"/>
<dbReference type="Pfam" id="PF08543">
    <property type="entry name" value="Phos_pyr_kin"/>
    <property type="match status" value="1"/>
</dbReference>
<proteinExistence type="predicted"/>
<dbReference type="EC" id="2.7.1.49" evidence="2"/>
<comment type="pathway">
    <text evidence="1">Cofactor biosynthesis; thiamine diphosphate biosynthesis.</text>
</comment>
<dbReference type="CDD" id="cd01169">
    <property type="entry name" value="HMPP_kinase"/>
    <property type="match status" value="1"/>
</dbReference>
<dbReference type="GO" id="GO:0005829">
    <property type="term" value="C:cytosol"/>
    <property type="evidence" value="ECO:0007669"/>
    <property type="project" value="TreeGrafter"/>
</dbReference>
<dbReference type="NCBIfam" id="TIGR00097">
    <property type="entry name" value="HMP-P_kinase"/>
    <property type="match status" value="1"/>
</dbReference>
<dbReference type="RefSeq" id="WP_013704527.1">
    <property type="nucleotide sequence ID" value="NC_015387.1"/>
</dbReference>
<protein>
    <recommendedName>
        <fullName evidence="2">hydroxymethylpyrimidine kinase</fullName>
        <ecNumber evidence="2">2.7.1.49</ecNumber>
    </recommendedName>
</protein>
<sequence length="258" mass="26763">MRRALTIAGSDSGGGAGVQADLKVFHRFGVYGTSALTLVTAQNTLGIQALHPLPPELVVAQIAAVATDLGTDAAKTGALGSAEVVEAVAWAIQRYGVRPLVVDPVMAATHGPPLLAEAALQVLKAQLLPQAALVTPNLHEAQALLGRPIRTEAEMREAALALLELGPRAVLLKGGHLEEAEAVDYLAEGGRLHRLAAPRHPTPHTHGTGCTYAAAITALLAQGRGLLEAVREAKAFVTRAIREAPGLGRGQGPLNHWA</sequence>
<evidence type="ECO:0000256" key="4">
    <source>
        <dbReference type="ARBA" id="ARBA00022741"/>
    </source>
</evidence>
<dbReference type="STRING" id="869210.Marky_1746"/>
<keyword evidence="4" id="KW-0547">Nucleotide-binding</keyword>
<dbReference type="InterPro" id="IPR004399">
    <property type="entry name" value="HMP/HMP-P_kinase_dom"/>
</dbReference>
<dbReference type="Proteomes" id="UP000007030">
    <property type="component" value="Chromosome"/>
</dbReference>
<accession>F2NMU7</accession>
<dbReference type="FunFam" id="3.40.1190.20:FF:000003">
    <property type="entry name" value="Phosphomethylpyrimidine kinase ThiD"/>
    <property type="match status" value="1"/>
</dbReference>
<dbReference type="GO" id="GO:0008902">
    <property type="term" value="F:hydroxymethylpyrimidine kinase activity"/>
    <property type="evidence" value="ECO:0007669"/>
    <property type="project" value="UniProtKB-EC"/>
</dbReference>
<keyword evidence="9" id="KW-1185">Reference proteome</keyword>
<dbReference type="SUPFAM" id="SSF53613">
    <property type="entry name" value="Ribokinase-like"/>
    <property type="match status" value="1"/>
</dbReference>